<evidence type="ECO:0000259" key="4">
    <source>
        <dbReference type="PROSITE" id="PS50405"/>
    </source>
</evidence>
<dbReference type="PANTHER" id="PTHR32419">
    <property type="entry name" value="GLUTATHIONYL-HYDROQUINONE REDUCTASE"/>
    <property type="match status" value="1"/>
</dbReference>
<feature type="binding site" evidence="2">
    <location>
        <begin position="147"/>
        <end position="148"/>
    </location>
    <ligand>
        <name>glutathione</name>
        <dbReference type="ChEBI" id="CHEBI:57925"/>
    </ligand>
</feature>
<name>A0A1Y1SH56_9GAMM</name>
<keyword evidence="6" id="KW-1185">Reference proteome</keyword>
<dbReference type="Proteomes" id="UP000192342">
    <property type="component" value="Unassembled WGS sequence"/>
</dbReference>
<dbReference type="Pfam" id="PF13410">
    <property type="entry name" value="GST_C_2"/>
    <property type="match status" value="1"/>
</dbReference>
<reference evidence="5 6" key="1">
    <citation type="submission" date="2013-04" db="EMBL/GenBank/DDBJ databases">
        <title>Oceanococcus atlanticus 22II-S10r2 Genome Sequencing.</title>
        <authorList>
            <person name="Lai Q."/>
            <person name="Li G."/>
            <person name="Shao Z."/>
        </authorList>
    </citation>
    <scope>NUCLEOTIDE SEQUENCE [LARGE SCALE GENOMIC DNA]</scope>
    <source>
        <strain evidence="5 6">22II-S10r2</strain>
    </source>
</reference>
<dbReference type="InterPro" id="IPR036282">
    <property type="entry name" value="Glutathione-S-Trfase_C_sf"/>
</dbReference>
<dbReference type="STRING" id="1317117.ATO7_02110"/>
<dbReference type="FunFam" id="3.40.30.10:FF:000058">
    <property type="entry name" value="Glutathione S-transferase, omega"/>
    <property type="match status" value="1"/>
</dbReference>
<dbReference type="InterPro" id="IPR004045">
    <property type="entry name" value="Glutathione_S-Trfase_N"/>
</dbReference>
<dbReference type="RefSeq" id="WP_083559257.1">
    <property type="nucleotide sequence ID" value="NZ_AQQV01000001.1"/>
</dbReference>
<evidence type="ECO:0000256" key="2">
    <source>
        <dbReference type="PIRSR" id="PIRSR015753-2"/>
    </source>
</evidence>
<feature type="active site" description="Nucleophile" evidence="1">
    <location>
        <position position="63"/>
    </location>
</feature>
<dbReference type="AlphaFoldDB" id="A0A1Y1SH56"/>
<dbReference type="InterPro" id="IPR010987">
    <property type="entry name" value="Glutathione-S-Trfase_C-like"/>
</dbReference>
<comment type="caution">
    <text evidence="5">The sequence shown here is derived from an EMBL/GenBank/DDBJ whole genome shotgun (WGS) entry which is preliminary data.</text>
</comment>
<dbReference type="SFLD" id="SFLDG01148">
    <property type="entry name" value="Xi_(cytGST)"/>
    <property type="match status" value="1"/>
</dbReference>
<dbReference type="SFLD" id="SFLDS00019">
    <property type="entry name" value="Glutathione_Transferase_(cytos"/>
    <property type="match status" value="1"/>
</dbReference>
<evidence type="ECO:0000313" key="5">
    <source>
        <dbReference type="EMBL" id="ORE88631.1"/>
    </source>
</evidence>
<dbReference type="InterPro" id="IPR036249">
    <property type="entry name" value="Thioredoxin-like_sf"/>
</dbReference>
<protein>
    <submittedName>
        <fullName evidence="5">IMP dehydrogenase/GMP reductase</fullName>
    </submittedName>
</protein>
<dbReference type="Pfam" id="PF13409">
    <property type="entry name" value="GST_N_2"/>
    <property type="match status" value="1"/>
</dbReference>
<dbReference type="EMBL" id="AQQV01000001">
    <property type="protein sequence ID" value="ORE88631.1"/>
    <property type="molecule type" value="Genomic_DNA"/>
</dbReference>
<evidence type="ECO:0000256" key="1">
    <source>
        <dbReference type="PIRSR" id="PIRSR015753-1"/>
    </source>
</evidence>
<dbReference type="Gene3D" id="1.20.1050.10">
    <property type="match status" value="1"/>
</dbReference>
<feature type="site" description="Lowers pKa of active site Cys" evidence="3">
    <location>
        <position position="252"/>
    </location>
</feature>
<feature type="binding site" evidence="2">
    <location>
        <position position="96"/>
    </location>
    <ligand>
        <name>glutathione</name>
        <dbReference type="ChEBI" id="CHEBI:57925"/>
    </ligand>
</feature>
<dbReference type="InterPro" id="IPR016639">
    <property type="entry name" value="GST_Omega/GSH"/>
</dbReference>
<organism evidence="5 6">
    <name type="scientific">Oceanococcus atlanticus</name>
    <dbReference type="NCBI Taxonomy" id="1317117"/>
    <lineage>
        <taxon>Bacteria</taxon>
        <taxon>Pseudomonadati</taxon>
        <taxon>Pseudomonadota</taxon>
        <taxon>Gammaproteobacteria</taxon>
        <taxon>Chromatiales</taxon>
        <taxon>Oceanococcaceae</taxon>
        <taxon>Oceanococcus</taxon>
    </lineage>
</organism>
<dbReference type="CDD" id="cd03190">
    <property type="entry name" value="GST_C_Omega_like"/>
    <property type="match status" value="1"/>
</dbReference>
<dbReference type="SUPFAM" id="SSF47616">
    <property type="entry name" value="GST C-terminal domain-like"/>
    <property type="match status" value="1"/>
</dbReference>
<dbReference type="SUPFAM" id="SSF52833">
    <property type="entry name" value="Thioredoxin-like"/>
    <property type="match status" value="1"/>
</dbReference>
<evidence type="ECO:0000313" key="6">
    <source>
        <dbReference type="Proteomes" id="UP000192342"/>
    </source>
</evidence>
<accession>A0A1Y1SH56</accession>
<dbReference type="PROSITE" id="PS50405">
    <property type="entry name" value="GST_CTER"/>
    <property type="match status" value="1"/>
</dbReference>
<dbReference type="PANTHER" id="PTHR32419:SF6">
    <property type="entry name" value="GLUTATHIONE S-TRANSFERASE OMEGA-LIKE 1-RELATED"/>
    <property type="match status" value="1"/>
</dbReference>
<dbReference type="GO" id="GO:0004364">
    <property type="term" value="F:glutathione transferase activity"/>
    <property type="evidence" value="ECO:0007669"/>
    <property type="project" value="InterPro"/>
</dbReference>
<feature type="site" description="Lowers pKa of active site Cys" evidence="3">
    <location>
        <position position="295"/>
    </location>
</feature>
<gene>
    <name evidence="5" type="ORF">ATO7_02110</name>
</gene>
<sequence length="327" mass="36747">MGLLIDGEWHDQWYDTKSTGGKFVRSESQFRNWVTADGSPGPTGEGGFEAQPGRYHLYVSWACPWAHRAIIYRKLKGLEALISMSVVNAHMGEQGWTFEAGRGVVPDEVNQAQYLHQIYTRVDPHYGGRVTVPVLWDKQRGTIVNNESADIIRMLNSAFDGVGGNALDLYPTEQQATIDELNAWIYPRINNGVYRAGFATSQAAHSEAVSDLFAALDTLEQRLSGQRYLTGAHFSEADWRLFTTLIRFDAVYVGHFKCNLREIRDYPALSAYLRDLYQQPGIADTVDIDYIKEHYYRSQPTVNPSGVIPLGPSLDFSSPHGREHLTA</sequence>
<dbReference type="InterPro" id="IPR040079">
    <property type="entry name" value="Glutathione_S-Trfase"/>
</dbReference>
<dbReference type="SFLD" id="SFLDG01206">
    <property type="entry name" value="Xi.1"/>
    <property type="match status" value="1"/>
</dbReference>
<feature type="active site" description="Proton donor/acceptor" evidence="1">
    <location>
        <position position="194"/>
    </location>
</feature>
<feature type="domain" description="GST C-terminal" evidence="4">
    <location>
        <begin position="171"/>
        <end position="302"/>
    </location>
</feature>
<dbReference type="InterPro" id="IPR047047">
    <property type="entry name" value="GST_Omega-like_C"/>
</dbReference>
<feature type="binding site" evidence="2">
    <location>
        <begin position="129"/>
        <end position="132"/>
    </location>
    <ligand>
        <name>glutathione</name>
        <dbReference type="ChEBI" id="CHEBI:57925"/>
    </ligand>
</feature>
<dbReference type="PIRSF" id="PIRSF015753">
    <property type="entry name" value="GST"/>
    <property type="match status" value="1"/>
</dbReference>
<dbReference type="OrthoDB" id="9769158at2"/>
<proteinExistence type="predicted"/>
<evidence type="ECO:0000256" key="3">
    <source>
        <dbReference type="PIRSR" id="PIRSR015753-3"/>
    </source>
</evidence>
<dbReference type="GO" id="GO:0005737">
    <property type="term" value="C:cytoplasm"/>
    <property type="evidence" value="ECO:0007669"/>
    <property type="project" value="TreeGrafter"/>
</dbReference>
<dbReference type="Gene3D" id="3.40.30.10">
    <property type="entry name" value="Glutaredoxin"/>
    <property type="match status" value="1"/>
</dbReference>